<protein>
    <submittedName>
        <fullName evidence="2">Small lipoprotein YifL</fullName>
    </submittedName>
</protein>
<feature type="region of interest" description="Disordered" evidence="1">
    <location>
        <begin position="26"/>
        <end position="47"/>
    </location>
</feature>
<gene>
    <name evidence="2" type="ORF">J2X21_002433</name>
</gene>
<evidence type="ECO:0000313" key="3">
    <source>
        <dbReference type="Proteomes" id="UP001180825"/>
    </source>
</evidence>
<organism evidence="2 3">
    <name type="scientific">Roseateles asaccharophilus</name>
    <dbReference type="NCBI Taxonomy" id="582607"/>
    <lineage>
        <taxon>Bacteria</taxon>
        <taxon>Pseudomonadati</taxon>
        <taxon>Pseudomonadota</taxon>
        <taxon>Betaproteobacteria</taxon>
        <taxon>Burkholderiales</taxon>
        <taxon>Sphaerotilaceae</taxon>
        <taxon>Roseateles</taxon>
    </lineage>
</organism>
<evidence type="ECO:0000313" key="2">
    <source>
        <dbReference type="EMBL" id="MDR7333299.1"/>
    </source>
</evidence>
<name>A0ABU2A7X1_9BURK</name>
<dbReference type="EMBL" id="JAVDXV010000004">
    <property type="protein sequence ID" value="MDR7333299.1"/>
    <property type="molecule type" value="Genomic_DNA"/>
</dbReference>
<dbReference type="Proteomes" id="UP001180825">
    <property type="component" value="Unassembled WGS sequence"/>
</dbReference>
<dbReference type="PROSITE" id="PS51257">
    <property type="entry name" value="PROKAR_LIPOPROTEIN"/>
    <property type="match status" value="1"/>
</dbReference>
<proteinExistence type="predicted"/>
<evidence type="ECO:0000256" key="1">
    <source>
        <dbReference type="SAM" id="MobiDB-lite"/>
    </source>
</evidence>
<comment type="caution">
    <text evidence="2">The sequence shown here is derived from an EMBL/GenBank/DDBJ whole genome shotgun (WGS) entry which is preliminary data.</text>
</comment>
<keyword evidence="3" id="KW-1185">Reference proteome</keyword>
<reference evidence="2 3" key="1">
    <citation type="submission" date="2023-07" db="EMBL/GenBank/DDBJ databases">
        <title>Sorghum-associated microbial communities from plants grown in Nebraska, USA.</title>
        <authorList>
            <person name="Schachtman D."/>
        </authorList>
    </citation>
    <scope>NUCLEOTIDE SEQUENCE [LARGE SCALE GENOMIC DNA]</scope>
    <source>
        <strain evidence="2 3">BE316</strain>
    </source>
</reference>
<accession>A0ABU2A7X1</accession>
<sequence length="47" mass="5033">MKRLVLLLLTVSVLAVGALTACRREVPAPLPTPDKPPTPTVAQTYYA</sequence>
<keyword evidence="2" id="KW-0449">Lipoprotein</keyword>
<feature type="compositionally biased region" description="Pro residues" evidence="1">
    <location>
        <begin position="28"/>
        <end position="39"/>
    </location>
</feature>
<dbReference type="RefSeq" id="WP_310328779.1">
    <property type="nucleotide sequence ID" value="NZ_JAVDXV010000004.1"/>
</dbReference>